<evidence type="ECO:0000313" key="2">
    <source>
        <dbReference type="Proteomes" id="UP000076555"/>
    </source>
</evidence>
<comment type="caution">
    <text evidence="1">The sequence shown here is derived from an EMBL/GenBank/DDBJ whole genome shotgun (WGS) entry which is preliminary data.</text>
</comment>
<reference evidence="1 2" key="1">
    <citation type="submission" date="2016-04" db="EMBL/GenBank/DDBJ databases">
        <title>Draft Genome Assembly of the Bloom-forming Cyanobacterium Nodularia spumigena Strain CENA596 in Shrimp Production Ponds.</title>
        <authorList>
            <person name="Popin R.V."/>
            <person name="Rigonato J."/>
            <person name="Abreu V.A."/>
            <person name="Andreote A.P."/>
            <person name="Silveira S.B."/>
            <person name="Odebrecht C."/>
            <person name="Fiore M.F."/>
        </authorList>
    </citation>
    <scope>NUCLEOTIDE SEQUENCE [LARGE SCALE GENOMIC DNA]</scope>
    <source>
        <strain evidence="1 2">CENA596</strain>
    </source>
</reference>
<proteinExistence type="predicted"/>
<evidence type="ECO:0000313" key="1">
    <source>
        <dbReference type="EMBL" id="KZL49483.1"/>
    </source>
</evidence>
<protein>
    <submittedName>
        <fullName evidence="1">Uncharacterized protein</fullName>
    </submittedName>
</protein>
<dbReference type="Proteomes" id="UP000076555">
    <property type="component" value="Unassembled WGS sequence"/>
</dbReference>
<dbReference type="AlphaFoldDB" id="A0A161UU70"/>
<organism evidence="1 2">
    <name type="scientific">Nodularia spumigena CENA596</name>
    <dbReference type="NCBI Taxonomy" id="1819295"/>
    <lineage>
        <taxon>Bacteria</taxon>
        <taxon>Bacillati</taxon>
        <taxon>Cyanobacteriota</taxon>
        <taxon>Cyanophyceae</taxon>
        <taxon>Nostocales</taxon>
        <taxon>Nodulariaceae</taxon>
        <taxon>Nodularia</taxon>
    </lineage>
</organism>
<gene>
    <name evidence="1" type="ORF">A2T98_12620</name>
</gene>
<name>A0A161UU70_NODSP</name>
<dbReference type="GeneID" id="78018705"/>
<sequence>MKKEELLTFVEEKINSYAQQIINSSDKGDDSALGELNFYMALRRILKNEERRIQDYGMMDAVNDTIKALGIIKEGKFYKDFFN</sequence>
<accession>A0A161UU70</accession>
<dbReference type="EMBL" id="LWAJ01000166">
    <property type="protein sequence ID" value="KZL49483.1"/>
    <property type="molecule type" value="Genomic_DNA"/>
</dbReference>
<dbReference type="RefSeq" id="WP_006198452.1">
    <property type="nucleotide sequence ID" value="NZ_CAWMRI010000166.1"/>
</dbReference>
<dbReference type="OrthoDB" id="583329at2"/>